<reference evidence="5 6" key="1">
    <citation type="submission" date="2017-10" db="EMBL/GenBank/DDBJ databases">
        <title>Novel microbial diversity and functional potential in the marine mammal oral microbiome.</title>
        <authorList>
            <person name="Dudek N.K."/>
            <person name="Sun C.L."/>
            <person name="Burstein D."/>
            <person name="Kantor R.S."/>
            <person name="Aliaga Goltsman D.S."/>
            <person name="Bik E.M."/>
            <person name="Thomas B.C."/>
            <person name="Banfield J.F."/>
            <person name="Relman D.A."/>
        </authorList>
    </citation>
    <scope>NUCLEOTIDE SEQUENCE [LARGE SCALE GENOMIC DNA]</scope>
    <source>
        <strain evidence="5">DOLZORAL124_49_17</strain>
    </source>
</reference>
<dbReference type="GO" id="GO:0003700">
    <property type="term" value="F:DNA-binding transcription factor activity"/>
    <property type="evidence" value="ECO:0007669"/>
    <property type="project" value="TreeGrafter"/>
</dbReference>
<dbReference type="SUPFAM" id="SSF53822">
    <property type="entry name" value="Periplasmic binding protein-like I"/>
    <property type="match status" value="1"/>
</dbReference>
<evidence type="ECO:0000259" key="4">
    <source>
        <dbReference type="PROSITE" id="PS50932"/>
    </source>
</evidence>
<dbReference type="PROSITE" id="PS50932">
    <property type="entry name" value="HTH_LACI_2"/>
    <property type="match status" value="1"/>
</dbReference>
<dbReference type="PRINTS" id="PR00036">
    <property type="entry name" value="HTHLACI"/>
</dbReference>
<accession>A0A2G6EFN8</accession>
<gene>
    <name evidence="5" type="ORF">CSB45_00025</name>
</gene>
<dbReference type="EMBL" id="PDPS01000001">
    <property type="protein sequence ID" value="PID60893.1"/>
    <property type="molecule type" value="Genomic_DNA"/>
</dbReference>
<dbReference type="PANTHER" id="PTHR30146:SF109">
    <property type="entry name" value="HTH-TYPE TRANSCRIPTIONAL REGULATOR GALS"/>
    <property type="match status" value="1"/>
</dbReference>
<dbReference type="Proteomes" id="UP000229740">
    <property type="component" value="Unassembled WGS sequence"/>
</dbReference>
<dbReference type="InterPro" id="IPR028082">
    <property type="entry name" value="Peripla_BP_I"/>
</dbReference>
<dbReference type="Gene3D" id="1.10.260.40">
    <property type="entry name" value="lambda repressor-like DNA-binding domains"/>
    <property type="match status" value="1"/>
</dbReference>
<feature type="domain" description="HTH lacI-type" evidence="4">
    <location>
        <begin position="6"/>
        <end position="60"/>
    </location>
</feature>
<dbReference type="InterPro" id="IPR046335">
    <property type="entry name" value="LacI/GalR-like_sensor"/>
</dbReference>
<proteinExistence type="predicted"/>
<keyword evidence="1" id="KW-0805">Transcription regulation</keyword>
<dbReference type="Pfam" id="PF00356">
    <property type="entry name" value="LacI"/>
    <property type="match status" value="1"/>
</dbReference>
<dbReference type="CDD" id="cd01392">
    <property type="entry name" value="HTH_LacI"/>
    <property type="match status" value="1"/>
</dbReference>
<dbReference type="AlphaFoldDB" id="A0A2G6EFN8"/>
<dbReference type="GO" id="GO:0000976">
    <property type="term" value="F:transcription cis-regulatory region binding"/>
    <property type="evidence" value="ECO:0007669"/>
    <property type="project" value="TreeGrafter"/>
</dbReference>
<dbReference type="SUPFAM" id="SSF47413">
    <property type="entry name" value="lambda repressor-like DNA-binding domains"/>
    <property type="match status" value="1"/>
</dbReference>
<keyword evidence="3" id="KW-0804">Transcription</keyword>
<evidence type="ECO:0000256" key="1">
    <source>
        <dbReference type="ARBA" id="ARBA00023015"/>
    </source>
</evidence>
<evidence type="ECO:0000256" key="2">
    <source>
        <dbReference type="ARBA" id="ARBA00023125"/>
    </source>
</evidence>
<sequence length="333" mass="37290">MTKKNATIYDVARVAGVSITTVSRVLNSPYQVKAHTRKKVLHAIEGLNFVPKAEAGDRARKRFGRIGVLTPSLTNPSFVERLRGITSRLYGSGYELIVYSVENVIQLQHYIDLLTAVKRLDGLIVMALPLPERDLTRLLAKHIELVCIEIGSPLCGTITTHNVSGGRLAAEHLLERGYRRCAFLGEVLASAQQPNSCAKRLQGFHEVFYELDLDLPKDYIRFCPLEMGDISRQMEELLNLSSAPEAIFCYSDLYALSVLKFARARQLRIPDDLAVIGFDNIPAADFVELTSVDQHLEESGRLAVETVLASIERHTQALRHIELQPRIEERIST</sequence>
<dbReference type="CDD" id="cd06267">
    <property type="entry name" value="PBP1_LacI_sugar_binding-like"/>
    <property type="match status" value="1"/>
</dbReference>
<dbReference type="PANTHER" id="PTHR30146">
    <property type="entry name" value="LACI-RELATED TRANSCRIPTIONAL REPRESSOR"/>
    <property type="match status" value="1"/>
</dbReference>
<dbReference type="InterPro" id="IPR010982">
    <property type="entry name" value="Lambda_DNA-bd_dom_sf"/>
</dbReference>
<evidence type="ECO:0000313" key="5">
    <source>
        <dbReference type="EMBL" id="PID60893.1"/>
    </source>
</evidence>
<keyword evidence="2" id="KW-0238">DNA-binding</keyword>
<dbReference type="PROSITE" id="PS00356">
    <property type="entry name" value="HTH_LACI_1"/>
    <property type="match status" value="1"/>
</dbReference>
<evidence type="ECO:0000256" key="3">
    <source>
        <dbReference type="ARBA" id="ARBA00023163"/>
    </source>
</evidence>
<dbReference type="Gene3D" id="3.40.50.2300">
    <property type="match status" value="2"/>
</dbReference>
<comment type="caution">
    <text evidence="5">The sequence shown here is derived from an EMBL/GenBank/DDBJ whole genome shotgun (WGS) entry which is preliminary data.</text>
</comment>
<evidence type="ECO:0000313" key="6">
    <source>
        <dbReference type="Proteomes" id="UP000229740"/>
    </source>
</evidence>
<dbReference type="SMART" id="SM00354">
    <property type="entry name" value="HTH_LACI"/>
    <property type="match status" value="1"/>
</dbReference>
<dbReference type="Pfam" id="PF13377">
    <property type="entry name" value="Peripla_BP_3"/>
    <property type="match status" value="1"/>
</dbReference>
<organism evidence="5 6">
    <name type="scientific">candidate division KSB3 bacterium</name>
    <dbReference type="NCBI Taxonomy" id="2044937"/>
    <lineage>
        <taxon>Bacteria</taxon>
        <taxon>candidate division KSB3</taxon>
    </lineage>
</organism>
<name>A0A2G6EFN8_9BACT</name>
<dbReference type="InterPro" id="IPR000843">
    <property type="entry name" value="HTH_LacI"/>
</dbReference>
<protein>
    <submittedName>
        <fullName evidence="5">LacI family transcriptional regulator</fullName>
    </submittedName>
</protein>